<comment type="caution">
    <text evidence="3">The sequence shown here is derived from an EMBL/GenBank/DDBJ whole genome shotgun (WGS) entry which is preliminary data.</text>
</comment>
<dbReference type="RefSeq" id="WP_186736607.1">
    <property type="nucleotide sequence ID" value="NZ_VFIA01000006.1"/>
</dbReference>
<proteinExistence type="predicted"/>
<evidence type="ECO:0000256" key="1">
    <source>
        <dbReference type="SAM" id="Phobius"/>
    </source>
</evidence>
<keyword evidence="4" id="KW-1185">Reference proteome</keyword>
<reference evidence="3 4" key="1">
    <citation type="submission" date="2019-06" db="EMBL/GenBank/DDBJ databases">
        <title>Spirosoma utsteinense sp. nov. isolated from Antarctic ice-free soils.</title>
        <authorList>
            <person name="Tahon G."/>
        </authorList>
    </citation>
    <scope>NUCLEOTIDE SEQUENCE [LARGE SCALE GENOMIC DNA]</scope>
    <source>
        <strain evidence="3 4">LMG 31447</strain>
    </source>
</reference>
<feature type="transmembrane region" description="Helical" evidence="1">
    <location>
        <begin position="6"/>
        <end position="25"/>
    </location>
</feature>
<evidence type="ECO:0000313" key="3">
    <source>
        <dbReference type="EMBL" id="MBC3790786.1"/>
    </source>
</evidence>
<evidence type="ECO:0000313" key="4">
    <source>
        <dbReference type="Proteomes" id="UP000700732"/>
    </source>
</evidence>
<protein>
    <submittedName>
        <fullName evidence="3">Beta-lactamase regulating signal transducer with metallopeptidase domain</fullName>
    </submittedName>
</protein>
<dbReference type="Proteomes" id="UP000700732">
    <property type="component" value="Unassembled WGS sequence"/>
</dbReference>
<feature type="transmembrane region" description="Helical" evidence="1">
    <location>
        <begin position="288"/>
        <end position="309"/>
    </location>
</feature>
<keyword evidence="1" id="KW-1133">Transmembrane helix</keyword>
<organism evidence="3 4">
    <name type="scientific">Spirosoma utsteinense</name>
    <dbReference type="NCBI Taxonomy" id="2585773"/>
    <lineage>
        <taxon>Bacteria</taxon>
        <taxon>Pseudomonadati</taxon>
        <taxon>Bacteroidota</taxon>
        <taxon>Cytophagia</taxon>
        <taxon>Cytophagales</taxon>
        <taxon>Cytophagaceae</taxon>
        <taxon>Spirosoma</taxon>
    </lineage>
</organism>
<gene>
    <name evidence="3" type="ORF">FH603_1278</name>
</gene>
<keyword evidence="1" id="KW-0472">Membrane</keyword>
<evidence type="ECO:0000259" key="2">
    <source>
        <dbReference type="Pfam" id="PF05569"/>
    </source>
</evidence>
<dbReference type="Pfam" id="PF05569">
    <property type="entry name" value="Peptidase_M56"/>
    <property type="match status" value="1"/>
</dbReference>
<keyword evidence="1" id="KW-0812">Transmembrane</keyword>
<dbReference type="CDD" id="cd07341">
    <property type="entry name" value="M56_BlaR1_MecR1_like"/>
    <property type="match status" value="1"/>
</dbReference>
<feature type="transmembrane region" description="Helical" evidence="1">
    <location>
        <begin position="32"/>
        <end position="51"/>
    </location>
</feature>
<dbReference type="PANTHER" id="PTHR34978">
    <property type="entry name" value="POSSIBLE SENSOR-TRANSDUCER PROTEIN BLAR"/>
    <property type="match status" value="1"/>
</dbReference>
<dbReference type="PANTHER" id="PTHR34978:SF3">
    <property type="entry name" value="SLR0241 PROTEIN"/>
    <property type="match status" value="1"/>
</dbReference>
<name>A0ABR6W2F4_9BACT</name>
<sequence length="566" mass="64432">METLRYVVLANGLLAVVSIAYHVLLRRETFFVANRLALWVGLLASFILPLLELPDWRPQPVRAVMQRTAQVIVPKVLPVPSSPNSDVTITFPNGHTFRAFPNTTVEYGWSWQSGALAVYLIVLAALLCRFVIRLVSLRQLICQSTRELYDDFTLVKNDKLTSPFSFFKWVVLNPASHEPSELEQIMRHERVHVRAWHSLDMVAAELVSIIFWFNPAVHLFRQQVHQILEFSADQTVLAEGIDAKSYQYNLVKVSLSVRPSVISNQFSQPCLQERVSMMNRQRSRSSAWGRYLFALMSVANVAFACQLVSSKPSYRYIEQPGSDFYGLITSHTSQQDLDTLRRELSQLKVGLDVNDLKRLPNGQIHQVTVKLNVPKPGHMIDVSVGSSLKRAPIPALGLHCDVYGCQLGFVDEQFPKRLREIASRESRKFPGESETLPLITDANSVFGLFRVYFRNDFLESNYFGLRSTGLRMTPDFHLDVYPEYKHAVIFLDGREITRDELTPLRAIDLKKVVIFDGQAAVVRLGDKRAKNGLILVSRLTNITRRDKYASTPLLAQVYPQLFNIPR</sequence>
<accession>A0ABR6W2F4</accession>
<dbReference type="InterPro" id="IPR008756">
    <property type="entry name" value="Peptidase_M56"/>
</dbReference>
<dbReference type="EMBL" id="VFIA01000006">
    <property type="protein sequence ID" value="MBC3790786.1"/>
    <property type="molecule type" value="Genomic_DNA"/>
</dbReference>
<feature type="transmembrane region" description="Helical" evidence="1">
    <location>
        <begin position="109"/>
        <end position="132"/>
    </location>
</feature>
<dbReference type="InterPro" id="IPR052173">
    <property type="entry name" value="Beta-lactam_resp_regulator"/>
</dbReference>
<feature type="domain" description="Peptidase M56" evidence="2">
    <location>
        <begin position="34"/>
        <end position="277"/>
    </location>
</feature>